<dbReference type="PANTHER" id="PTHR43806">
    <property type="entry name" value="PEPTIDASE S8"/>
    <property type="match status" value="1"/>
</dbReference>
<dbReference type="EMBL" id="BSFP01000101">
    <property type="protein sequence ID" value="GLL07549.1"/>
    <property type="molecule type" value="Genomic_DNA"/>
</dbReference>
<dbReference type="InterPro" id="IPR015500">
    <property type="entry name" value="Peptidase_S8_subtilisin-rel"/>
</dbReference>
<comment type="caution">
    <text evidence="15">The sequence shown here is derived from an EMBL/GenBank/DDBJ whole genome shotgun (WGS) entry which is preliminary data.</text>
</comment>
<dbReference type="NCBIfam" id="TIGR03921">
    <property type="entry name" value="T7SS_mycosin"/>
    <property type="match status" value="1"/>
</dbReference>
<comment type="subcellular location">
    <subcellularLocation>
        <location evidence="1">Cell membrane</location>
        <topology evidence="1">Single-pass membrane protein</topology>
    </subcellularLocation>
</comment>
<evidence type="ECO:0000256" key="8">
    <source>
        <dbReference type="ARBA" id="ARBA00022989"/>
    </source>
</evidence>
<keyword evidence="4 10" id="KW-0645">Protease</keyword>
<keyword evidence="8 13" id="KW-1133">Transmembrane helix</keyword>
<dbReference type="AlphaFoldDB" id="A0A9W6KVN9"/>
<dbReference type="InterPro" id="IPR023827">
    <property type="entry name" value="Peptidase_S8_Asp-AS"/>
</dbReference>
<dbReference type="InterPro" id="IPR023828">
    <property type="entry name" value="Peptidase_S8_Ser-AS"/>
</dbReference>
<keyword evidence="5 13" id="KW-0812">Transmembrane</keyword>
<dbReference type="InterPro" id="IPR000209">
    <property type="entry name" value="Peptidase_S8/S53_dom"/>
</dbReference>
<evidence type="ECO:0000256" key="3">
    <source>
        <dbReference type="ARBA" id="ARBA00022475"/>
    </source>
</evidence>
<evidence type="ECO:0000313" key="15">
    <source>
        <dbReference type="EMBL" id="GLL07549.1"/>
    </source>
</evidence>
<keyword evidence="9 13" id="KW-0472">Membrane</keyword>
<name>A0A9W6KVN9_9ACTN</name>
<feature type="active site" description="Charge relay system" evidence="10">
    <location>
        <position position="86"/>
    </location>
</feature>
<feature type="active site" description="Charge relay system" evidence="10">
    <location>
        <position position="120"/>
    </location>
</feature>
<dbReference type="InterPro" id="IPR022398">
    <property type="entry name" value="Peptidase_S8_His-AS"/>
</dbReference>
<dbReference type="InterPro" id="IPR050131">
    <property type="entry name" value="Peptidase_S8_subtilisin-like"/>
</dbReference>
<feature type="region of interest" description="Disordered" evidence="12">
    <location>
        <begin position="418"/>
        <end position="454"/>
    </location>
</feature>
<protein>
    <recommendedName>
        <fullName evidence="14">Peptidase S8/S53 domain-containing protein</fullName>
    </recommendedName>
</protein>
<dbReference type="Pfam" id="PF00082">
    <property type="entry name" value="Peptidase_S8"/>
    <property type="match status" value="1"/>
</dbReference>
<dbReference type="PROSITE" id="PS00138">
    <property type="entry name" value="SUBTILASE_SER"/>
    <property type="match status" value="1"/>
</dbReference>
<dbReference type="PROSITE" id="PS51892">
    <property type="entry name" value="SUBTILASE"/>
    <property type="match status" value="1"/>
</dbReference>
<evidence type="ECO:0000256" key="1">
    <source>
        <dbReference type="ARBA" id="ARBA00004162"/>
    </source>
</evidence>
<dbReference type="PANTHER" id="PTHR43806:SF11">
    <property type="entry name" value="CEREVISIN-RELATED"/>
    <property type="match status" value="1"/>
</dbReference>
<evidence type="ECO:0000313" key="16">
    <source>
        <dbReference type="Proteomes" id="UP001143480"/>
    </source>
</evidence>
<organism evidence="15 16">
    <name type="scientific">Dactylosporangium matsuzakiense</name>
    <dbReference type="NCBI Taxonomy" id="53360"/>
    <lineage>
        <taxon>Bacteria</taxon>
        <taxon>Bacillati</taxon>
        <taxon>Actinomycetota</taxon>
        <taxon>Actinomycetes</taxon>
        <taxon>Micromonosporales</taxon>
        <taxon>Micromonosporaceae</taxon>
        <taxon>Dactylosporangium</taxon>
    </lineage>
</organism>
<keyword evidence="7 10" id="KW-0720">Serine protease</keyword>
<sequence>MRSIRQRGSDVQRKGWFAAIAALAAAVVPLAVALPTRAAPPPAGVCNNPAKAGEVVKETPWAQQTFDVDRIWPATTGAGLTVAVVDSGVDGAHPQLAGQVLPGFDFLRNAAGADFDCTSHGTAVASLIAAKHADGIGFEGLAPGVRILPIRVSDHEEGTNGEAVTPDVFAKAIRYAADQNARIINISLSLDTDYPAVAQAVDYATNTKGALIVAAVGNHHANADPTPPPIGSDRPAIPSDPPSYPAAYANVLGVAAINQDGTRVDDSQVGNYVDIAAPGNLVLAAARDHGHQYYKGTSFAAPIVSAAAALVWAAQPGLKNADVAWRLQITADRMAGSNRSNEFGYGLVDPFRAVFETLPKDTGASPAPIPMVTHDPAAAARANRWATTGRIAALIGAAVLVAALLTFAMRTAVRRGRARRWRPGTVRQAPRPDRDPDIEPEDVFFALPTRSHPD</sequence>
<keyword evidence="6 10" id="KW-0378">Hydrolase</keyword>
<dbReference type="PRINTS" id="PR00723">
    <property type="entry name" value="SUBTILISIN"/>
</dbReference>
<evidence type="ECO:0000259" key="14">
    <source>
        <dbReference type="Pfam" id="PF00082"/>
    </source>
</evidence>
<gene>
    <name evidence="15" type="ORF">GCM10017581_093030</name>
</gene>
<evidence type="ECO:0000256" key="9">
    <source>
        <dbReference type="ARBA" id="ARBA00023136"/>
    </source>
</evidence>
<comment type="similarity">
    <text evidence="2 10 11">Belongs to the peptidase S8 family.</text>
</comment>
<accession>A0A9W6KVN9</accession>
<dbReference type="PROSITE" id="PS00137">
    <property type="entry name" value="SUBTILASE_HIS"/>
    <property type="match status" value="1"/>
</dbReference>
<evidence type="ECO:0000256" key="6">
    <source>
        <dbReference type="ARBA" id="ARBA00022801"/>
    </source>
</evidence>
<evidence type="ECO:0000256" key="13">
    <source>
        <dbReference type="SAM" id="Phobius"/>
    </source>
</evidence>
<feature type="domain" description="Peptidase S8/S53" evidence="14">
    <location>
        <begin position="77"/>
        <end position="346"/>
    </location>
</feature>
<evidence type="ECO:0000256" key="12">
    <source>
        <dbReference type="SAM" id="MobiDB-lite"/>
    </source>
</evidence>
<dbReference type="GO" id="GO:0005886">
    <property type="term" value="C:plasma membrane"/>
    <property type="evidence" value="ECO:0007669"/>
    <property type="project" value="UniProtKB-SubCell"/>
</dbReference>
<evidence type="ECO:0000256" key="4">
    <source>
        <dbReference type="ARBA" id="ARBA00022670"/>
    </source>
</evidence>
<evidence type="ECO:0000256" key="11">
    <source>
        <dbReference type="RuleBase" id="RU003355"/>
    </source>
</evidence>
<dbReference type="InterPro" id="IPR036852">
    <property type="entry name" value="Peptidase_S8/S53_dom_sf"/>
</dbReference>
<dbReference type="GO" id="GO:0004252">
    <property type="term" value="F:serine-type endopeptidase activity"/>
    <property type="evidence" value="ECO:0007669"/>
    <property type="project" value="UniProtKB-UniRule"/>
</dbReference>
<dbReference type="GO" id="GO:0006508">
    <property type="term" value="P:proteolysis"/>
    <property type="evidence" value="ECO:0007669"/>
    <property type="project" value="UniProtKB-KW"/>
</dbReference>
<dbReference type="SUPFAM" id="SSF52743">
    <property type="entry name" value="Subtilisin-like"/>
    <property type="match status" value="1"/>
</dbReference>
<dbReference type="InterPro" id="IPR023834">
    <property type="entry name" value="T7SS_pept_S8A_mycosin"/>
</dbReference>
<keyword evidence="3" id="KW-1003">Cell membrane</keyword>
<reference evidence="15" key="1">
    <citation type="journal article" date="2014" name="Int. J. Syst. Evol. Microbiol.">
        <title>Complete genome sequence of Corynebacterium casei LMG S-19264T (=DSM 44701T), isolated from a smear-ripened cheese.</title>
        <authorList>
            <consortium name="US DOE Joint Genome Institute (JGI-PGF)"/>
            <person name="Walter F."/>
            <person name="Albersmeier A."/>
            <person name="Kalinowski J."/>
            <person name="Ruckert C."/>
        </authorList>
    </citation>
    <scope>NUCLEOTIDE SEQUENCE</scope>
    <source>
        <strain evidence="15">VKM Ac-1321</strain>
    </source>
</reference>
<feature type="active site" description="Charge relay system" evidence="10">
    <location>
        <position position="298"/>
    </location>
</feature>
<dbReference type="Proteomes" id="UP001143480">
    <property type="component" value="Unassembled WGS sequence"/>
</dbReference>
<evidence type="ECO:0000256" key="7">
    <source>
        <dbReference type="ARBA" id="ARBA00022825"/>
    </source>
</evidence>
<evidence type="ECO:0000256" key="5">
    <source>
        <dbReference type="ARBA" id="ARBA00022692"/>
    </source>
</evidence>
<feature type="transmembrane region" description="Helical" evidence="13">
    <location>
        <begin position="391"/>
        <end position="413"/>
    </location>
</feature>
<evidence type="ECO:0000256" key="2">
    <source>
        <dbReference type="ARBA" id="ARBA00011073"/>
    </source>
</evidence>
<reference evidence="15" key="2">
    <citation type="submission" date="2023-01" db="EMBL/GenBank/DDBJ databases">
        <authorList>
            <person name="Sun Q."/>
            <person name="Evtushenko L."/>
        </authorList>
    </citation>
    <scope>NUCLEOTIDE SEQUENCE</scope>
    <source>
        <strain evidence="15">VKM Ac-1321</strain>
    </source>
</reference>
<keyword evidence="16" id="KW-1185">Reference proteome</keyword>
<dbReference type="PROSITE" id="PS00136">
    <property type="entry name" value="SUBTILASE_ASP"/>
    <property type="match status" value="1"/>
</dbReference>
<proteinExistence type="inferred from homology"/>
<dbReference type="Gene3D" id="3.40.50.200">
    <property type="entry name" value="Peptidase S8/S53 domain"/>
    <property type="match status" value="1"/>
</dbReference>
<evidence type="ECO:0000256" key="10">
    <source>
        <dbReference type="PROSITE-ProRule" id="PRU01240"/>
    </source>
</evidence>